<dbReference type="Proteomes" id="UP000661077">
    <property type="component" value="Unassembled WGS sequence"/>
</dbReference>
<sequence length="250" mass="27906">MVFIHGWALDLDMWQPQLHLLASSFQVIAFDRRGFGLSSGRPDIERDVEDVARLLDYLAISQAAIVGMSQGARVALRCALKYPQRVACLVLDGPPPDGLSLTPDIQEVPIDDYRALLRSEGIEAFRRSWSQHPFMRLYTTALGARLLLQEIAARYPAQDLLLDERPRSAAPLTMRDLHCIDVCTLVLSGEFDTQRRRTIAQRMVEALPNAYLRIVAGAGHLAALDEPSLYARLLSQFLRSQPISNLSGRG</sequence>
<dbReference type="SUPFAM" id="SSF53474">
    <property type="entry name" value="alpha/beta-Hydrolases"/>
    <property type="match status" value="1"/>
</dbReference>
<organism evidence="3 4">
    <name type="scientific">Steroidobacter gossypii</name>
    <dbReference type="NCBI Taxonomy" id="2805490"/>
    <lineage>
        <taxon>Bacteria</taxon>
        <taxon>Pseudomonadati</taxon>
        <taxon>Pseudomonadota</taxon>
        <taxon>Gammaproteobacteria</taxon>
        <taxon>Steroidobacterales</taxon>
        <taxon>Steroidobacteraceae</taxon>
        <taxon>Steroidobacter</taxon>
    </lineage>
</organism>
<dbReference type="PANTHER" id="PTHR43798">
    <property type="entry name" value="MONOACYLGLYCEROL LIPASE"/>
    <property type="match status" value="1"/>
</dbReference>
<evidence type="ECO:0000256" key="1">
    <source>
        <dbReference type="ARBA" id="ARBA00022801"/>
    </source>
</evidence>
<dbReference type="PRINTS" id="PR00111">
    <property type="entry name" value="ABHYDROLASE"/>
</dbReference>
<dbReference type="Gene3D" id="3.40.50.1820">
    <property type="entry name" value="alpha/beta hydrolase"/>
    <property type="match status" value="1"/>
</dbReference>
<name>A0ABS1X121_9GAMM</name>
<gene>
    <name evidence="3" type="ORF">JM946_19520</name>
</gene>
<feature type="domain" description="AB hydrolase-1" evidence="2">
    <location>
        <begin position="1"/>
        <end position="227"/>
    </location>
</feature>
<dbReference type="RefSeq" id="WP_203169043.1">
    <property type="nucleotide sequence ID" value="NZ_JAEVLS010000004.1"/>
</dbReference>
<evidence type="ECO:0000313" key="4">
    <source>
        <dbReference type="Proteomes" id="UP000661077"/>
    </source>
</evidence>
<keyword evidence="4" id="KW-1185">Reference proteome</keyword>
<dbReference type="InterPro" id="IPR050266">
    <property type="entry name" value="AB_hydrolase_sf"/>
</dbReference>
<dbReference type="InterPro" id="IPR000073">
    <property type="entry name" value="AB_hydrolase_1"/>
</dbReference>
<reference evidence="3 4" key="1">
    <citation type="journal article" date="2021" name="Int. J. Syst. Evol. Microbiol.">
        <title>Steroidobacter gossypii sp. nov., isolated from soil of cotton cropping field.</title>
        <authorList>
            <person name="Huang R."/>
            <person name="Yang S."/>
            <person name="Zhen C."/>
            <person name="Liu W."/>
        </authorList>
    </citation>
    <scope>NUCLEOTIDE SEQUENCE [LARGE SCALE GENOMIC DNA]</scope>
    <source>
        <strain evidence="3 4">S1-65</strain>
    </source>
</reference>
<dbReference type="PANTHER" id="PTHR43798:SF31">
    <property type="entry name" value="AB HYDROLASE SUPERFAMILY PROTEIN YCLE"/>
    <property type="match status" value="1"/>
</dbReference>
<protein>
    <submittedName>
        <fullName evidence="3">Alpha/beta hydrolase</fullName>
    </submittedName>
</protein>
<dbReference type="EMBL" id="JAEVLS010000004">
    <property type="protein sequence ID" value="MBM0106931.1"/>
    <property type="molecule type" value="Genomic_DNA"/>
</dbReference>
<evidence type="ECO:0000259" key="2">
    <source>
        <dbReference type="Pfam" id="PF00561"/>
    </source>
</evidence>
<dbReference type="GO" id="GO:0016787">
    <property type="term" value="F:hydrolase activity"/>
    <property type="evidence" value="ECO:0007669"/>
    <property type="project" value="UniProtKB-KW"/>
</dbReference>
<dbReference type="InterPro" id="IPR029058">
    <property type="entry name" value="AB_hydrolase_fold"/>
</dbReference>
<comment type="caution">
    <text evidence="3">The sequence shown here is derived from an EMBL/GenBank/DDBJ whole genome shotgun (WGS) entry which is preliminary data.</text>
</comment>
<keyword evidence="1 3" id="KW-0378">Hydrolase</keyword>
<proteinExistence type="predicted"/>
<evidence type="ECO:0000313" key="3">
    <source>
        <dbReference type="EMBL" id="MBM0106931.1"/>
    </source>
</evidence>
<dbReference type="Pfam" id="PF00561">
    <property type="entry name" value="Abhydrolase_1"/>
    <property type="match status" value="1"/>
</dbReference>
<accession>A0ABS1X121</accession>